<protein>
    <submittedName>
        <fullName evidence="1">Uncharacterized protein</fullName>
    </submittedName>
</protein>
<evidence type="ECO:0000313" key="1">
    <source>
        <dbReference type="EMBL" id="PNP59795.1"/>
    </source>
</evidence>
<dbReference type="EMBL" id="MTYI01000005">
    <property type="protein sequence ID" value="PNP59795.1"/>
    <property type="molecule type" value="Genomic_DNA"/>
</dbReference>
<dbReference type="AlphaFoldDB" id="A0A2K0UPU1"/>
<evidence type="ECO:0000313" key="2">
    <source>
        <dbReference type="Proteomes" id="UP000236290"/>
    </source>
</evidence>
<accession>A0A2K0UPU1</accession>
<organism evidence="1 2">
    <name type="scientific">Trichoderma harzianum</name>
    <name type="common">Hypocrea lixii</name>
    <dbReference type="NCBI Taxonomy" id="5544"/>
    <lineage>
        <taxon>Eukaryota</taxon>
        <taxon>Fungi</taxon>
        <taxon>Dikarya</taxon>
        <taxon>Ascomycota</taxon>
        <taxon>Pezizomycotina</taxon>
        <taxon>Sordariomycetes</taxon>
        <taxon>Hypocreomycetidae</taxon>
        <taxon>Hypocreales</taxon>
        <taxon>Hypocreaceae</taxon>
        <taxon>Trichoderma</taxon>
    </lineage>
</organism>
<proteinExistence type="predicted"/>
<sequence length="42" mass="4638">MSDADTPPCHLLSLQTKDDGGYEIISPTQARHQIKKNSTPRS</sequence>
<name>A0A2K0UPU1_TRIHA</name>
<comment type="caution">
    <text evidence="1">The sequence shown here is derived from an EMBL/GenBank/DDBJ whole genome shotgun (WGS) entry which is preliminary data.</text>
</comment>
<reference evidence="1 2" key="1">
    <citation type="submission" date="2017-02" db="EMBL/GenBank/DDBJ databases">
        <title>Genomes of Trichoderma spp. with biocontrol activity.</title>
        <authorList>
            <person name="Gardiner D."/>
            <person name="Kazan K."/>
            <person name="Vos C."/>
            <person name="Harvey P."/>
        </authorList>
    </citation>
    <scope>NUCLEOTIDE SEQUENCE [LARGE SCALE GENOMIC DNA]</scope>
    <source>
        <strain evidence="1 2">Tr1</strain>
    </source>
</reference>
<dbReference type="Proteomes" id="UP000236290">
    <property type="component" value="Unassembled WGS sequence"/>
</dbReference>
<gene>
    <name evidence="1" type="ORF">THARTR1_00674</name>
</gene>